<dbReference type="PANTHER" id="PTHR43128:SF16">
    <property type="entry name" value="L-LACTATE DEHYDROGENASE"/>
    <property type="match status" value="1"/>
</dbReference>
<comment type="subcellular location">
    <subcellularLocation>
        <location evidence="9">Cytoplasm</location>
    </subcellularLocation>
</comment>
<feature type="binding site" evidence="11">
    <location>
        <position position="99"/>
    </location>
    <ligand>
        <name>NAD(+)</name>
        <dbReference type="ChEBI" id="CHEBI:57540"/>
    </ligand>
</feature>
<comment type="caution">
    <text evidence="14">The sequence shown here is derived from an EMBL/GenBank/DDBJ whole genome shotgun (WGS) entry which is preliminary data.</text>
</comment>
<comment type="subunit">
    <text evidence="9">Homotetramer.</text>
</comment>
<feature type="binding site" evidence="9">
    <location>
        <begin position="122"/>
        <end position="124"/>
    </location>
    <ligand>
        <name>NAD(+)</name>
        <dbReference type="ChEBI" id="CHEBI:57540"/>
    </ligand>
</feature>
<evidence type="ECO:0000313" key="15">
    <source>
        <dbReference type="Proteomes" id="UP000234950"/>
    </source>
</evidence>
<dbReference type="PIRSF" id="PIRSF000102">
    <property type="entry name" value="Lac_mal_DH"/>
    <property type="match status" value="1"/>
</dbReference>
<feature type="domain" description="Lactate/malate dehydrogenase N-terminal" evidence="12">
    <location>
        <begin position="8"/>
        <end position="146"/>
    </location>
</feature>
<evidence type="ECO:0000313" key="14">
    <source>
        <dbReference type="EMBL" id="PLS03724.1"/>
    </source>
</evidence>
<dbReference type="CDD" id="cd05291">
    <property type="entry name" value="HicDH_like"/>
    <property type="match status" value="1"/>
</dbReference>
<feature type="binding site" evidence="9">
    <location>
        <position position="172"/>
    </location>
    <ligand>
        <name>beta-D-fructose 1,6-bisphosphate</name>
        <dbReference type="ChEBI" id="CHEBI:32966"/>
        <note>allosteric activator</note>
    </ligand>
</feature>
<dbReference type="PANTHER" id="PTHR43128">
    <property type="entry name" value="L-2-HYDROXYCARBOXYLATE DEHYDROGENASE (NAD(P)(+))"/>
    <property type="match status" value="1"/>
</dbReference>
<evidence type="ECO:0000256" key="10">
    <source>
        <dbReference type="PIRSR" id="PIRSR000102-1"/>
    </source>
</evidence>
<feature type="binding site" evidence="9">
    <location>
        <position position="69"/>
    </location>
    <ligand>
        <name>NAD(+)</name>
        <dbReference type="ChEBI" id="CHEBI:57540"/>
    </ligand>
</feature>
<reference evidence="14 15" key="1">
    <citation type="submission" date="2017-11" db="EMBL/GenBank/DDBJ databases">
        <title>Comparitive Functional Genomics of Dry Heat Resistant strains isolated from the Viking Spacecraft.</title>
        <authorList>
            <person name="Seuylemezian A."/>
            <person name="Cooper K."/>
            <person name="Vaishampayan P."/>
        </authorList>
    </citation>
    <scope>NUCLEOTIDE SEQUENCE [LARGE SCALE GENOMIC DNA]</scope>
    <source>
        <strain evidence="14 15">V32-6</strain>
    </source>
</reference>
<feature type="binding site" evidence="9">
    <location>
        <position position="92"/>
    </location>
    <ligand>
        <name>substrate</name>
    </ligand>
</feature>
<name>A0A2N5HDX1_9BACI</name>
<keyword evidence="4 9" id="KW-0963">Cytoplasm</keyword>
<dbReference type="GO" id="GO:0005737">
    <property type="term" value="C:cytoplasm"/>
    <property type="evidence" value="ECO:0007669"/>
    <property type="project" value="UniProtKB-SubCell"/>
</dbReference>
<gene>
    <name evidence="9" type="primary">ldh</name>
    <name evidence="14" type="ORF">CVD27_13720</name>
</gene>
<organism evidence="14 15">
    <name type="scientific">Neobacillus cucumis</name>
    <dbReference type="NCBI Taxonomy" id="1740721"/>
    <lineage>
        <taxon>Bacteria</taxon>
        <taxon>Bacillati</taxon>
        <taxon>Bacillota</taxon>
        <taxon>Bacilli</taxon>
        <taxon>Bacillales</taxon>
        <taxon>Bacillaceae</taxon>
        <taxon>Neobacillus</taxon>
    </lineage>
</organism>
<dbReference type="InterPro" id="IPR001557">
    <property type="entry name" value="L-lactate/malate_DH"/>
</dbReference>
<keyword evidence="6 9" id="KW-0560">Oxidoreductase</keyword>
<dbReference type="EMBL" id="PGVE01000052">
    <property type="protein sequence ID" value="PLS03724.1"/>
    <property type="molecule type" value="Genomic_DNA"/>
</dbReference>
<dbReference type="NCBIfam" id="NF000824">
    <property type="entry name" value="PRK00066.1"/>
    <property type="match status" value="1"/>
</dbReference>
<dbReference type="FunFam" id="3.40.50.720:FF:000018">
    <property type="entry name" value="Malate dehydrogenase"/>
    <property type="match status" value="1"/>
</dbReference>
<evidence type="ECO:0000256" key="9">
    <source>
        <dbReference type="HAMAP-Rule" id="MF_00488"/>
    </source>
</evidence>
<dbReference type="EC" id="1.1.1.27" evidence="3 9"/>
<keyword evidence="15" id="KW-1185">Reference proteome</keyword>
<feature type="binding site" evidence="9 11">
    <location>
        <position position="38"/>
    </location>
    <ligand>
        <name>NAD(+)</name>
        <dbReference type="ChEBI" id="CHEBI:57540"/>
    </ligand>
</feature>
<dbReference type="InterPro" id="IPR015955">
    <property type="entry name" value="Lactate_DH/Glyco_Ohase_4_C"/>
</dbReference>
<dbReference type="OrthoDB" id="9802969at2"/>
<feature type="domain" description="Lactate/malate dehydrogenase C-terminal" evidence="13">
    <location>
        <begin position="149"/>
        <end position="313"/>
    </location>
</feature>
<feature type="binding site" evidence="9">
    <location>
        <begin position="83"/>
        <end position="84"/>
    </location>
    <ligand>
        <name>NAD(+)</name>
        <dbReference type="ChEBI" id="CHEBI:57540"/>
    </ligand>
</feature>
<dbReference type="SUPFAM" id="SSF51735">
    <property type="entry name" value="NAD(P)-binding Rossmann-fold domains"/>
    <property type="match status" value="1"/>
</dbReference>
<dbReference type="PROSITE" id="PS00064">
    <property type="entry name" value="L_LDH"/>
    <property type="match status" value="1"/>
</dbReference>
<feature type="binding site" evidence="9">
    <location>
        <position position="43"/>
    </location>
    <ligand>
        <name>NAD(+)</name>
        <dbReference type="ChEBI" id="CHEBI:57540"/>
    </ligand>
</feature>
<feature type="binding site" evidence="9">
    <location>
        <position position="233"/>
    </location>
    <ligand>
        <name>substrate</name>
    </ligand>
</feature>
<dbReference type="AlphaFoldDB" id="A0A2N5HDX1"/>
<evidence type="ECO:0000256" key="11">
    <source>
        <dbReference type="PIRSR" id="PIRSR000102-3"/>
    </source>
</evidence>
<dbReference type="NCBIfam" id="TIGR01771">
    <property type="entry name" value="L-LDH-NAD"/>
    <property type="match status" value="1"/>
</dbReference>
<accession>A0A2N5HDX1</accession>
<dbReference type="Proteomes" id="UP000234950">
    <property type="component" value="Unassembled WGS sequence"/>
</dbReference>
<feature type="binding site" evidence="9">
    <location>
        <begin position="152"/>
        <end position="155"/>
    </location>
    <ligand>
        <name>substrate</name>
    </ligand>
</feature>
<comment type="function">
    <text evidence="9">Catalyzes the conversion of lactate to pyruvate.</text>
</comment>
<feature type="binding site" evidence="9">
    <location>
        <position position="147"/>
    </location>
    <ligand>
        <name>NAD(+)</name>
        <dbReference type="ChEBI" id="CHEBI:57540"/>
    </ligand>
</feature>
<dbReference type="GO" id="GO:0006089">
    <property type="term" value="P:lactate metabolic process"/>
    <property type="evidence" value="ECO:0007669"/>
    <property type="project" value="TreeGrafter"/>
</dbReference>
<evidence type="ECO:0000256" key="2">
    <source>
        <dbReference type="ARBA" id="ARBA00006054"/>
    </source>
</evidence>
<dbReference type="NCBIfam" id="NF004863">
    <property type="entry name" value="PRK06223.1"/>
    <property type="match status" value="1"/>
</dbReference>
<dbReference type="Pfam" id="PF00056">
    <property type="entry name" value="Ldh_1_N"/>
    <property type="match status" value="1"/>
</dbReference>
<dbReference type="Gene3D" id="3.90.110.10">
    <property type="entry name" value="Lactate dehydrogenase/glycoside hydrolase, family 4, C-terminal"/>
    <property type="match status" value="1"/>
</dbReference>
<comment type="similarity">
    <text evidence="2 9">Belongs to the LDH/MDH superfamily. LDH family.</text>
</comment>
<feature type="binding site" evidence="9">
    <location>
        <begin position="124"/>
        <end position="127"/>
    </location>
    <ligand>
        <name>substrate</name>
    </ligand>
</feature>
<keyword evidence="9" id="KW-0597">Phosphoprotein</keyword>
<comment type="catalytic activity">
    <reaction evidence="8 9">
        <text>(S)-lactate + NAD(+) = pyruvate + NADH + H(+)</text>
        <dbReference type="Rhea" id="RHEA:23444"/>
        <dbReference type="ChEBI" id="CHEBI:15361"/>
        <dbReference type="ChEBI" id="CHEBI:15378"/>
        <dbReference type="ChEBI" id="CHEBI:16651"/>
        <dbReference type="ChEBI" id="CHEBI:57540"/>
        <dbReference type="ChEBI" id="CHEBI:57945"/>
        <dbReference type="EC" id="1.1.1.27"/>
    </reaction>
</comment>
<dbReference type="GO" id="GO:0006096">
    <property type="term" value="P:glycolytic process"/>
    <property type="evidence" value="ECO:0007669"/>
    <property type="project" value="UniProtKB-UniRule"/>
</dbReference>
<evidence type="ECO:0000256" key="1">
    <source>
        <dbReference type="ARBA" id="ARBA00004843"/>
    </source>
</evidence>
<dbReference type="InterPro" id="IPR022383">
    <property type="entry name" value="Lactate/malate_DH_C"/>
</dbReference>
<feature type="binding site" evidence="9">
    <location>
        <position position="157"/>
    </location>
    <ligand>
        <name>beta-D-fructose 1,6-bisphosphate</name>
        <dbReference type="ChEBI" id="CHEBI:32966"/>
        <note>allosteric activator</note>
    </ligand>
</feature>
<dbReference type="GO" id="GO:0004459">
    <property type="term" value="F:L-lactate dehydrogenase (NAD+) activity"/>
    <property type="evidence" value="ECO:0007669"/>
    <property type="project" value="UniProtKB-UniRule"/>
</dbReference>
<comment type="activity regulation">
    <text evidence="9">Allosterically activated by fructose 1,6-bisphosphate (FBP).</text>
</comment>
<evidence type="ECO:0000256" key="6">
    <source>
        <dbReference type="ARBA" id="ARBA00023002"/>
    </source>
</evidence>
<keyword evidence="5 9" id="KW-0021">Allosteric enzyme</keyword>
<dbReference type="SUPFAM" id="SSF56327">
    <property type="entry name" value="LDH C-terminal domain-like"/>
    <property type="match status" value="1"/>
</dbReference>
<comment type="pathway">
    <text evidence="1 9">Fermentation; pyruvate fermentation to lactate; (S)-lactate from pyruvate: step 1/1.</text>
</comment>
<evidence type="ECO:0000256" key="8">
    <source>
        <dbReference type="ARBA" id="ARBA00049258"/>
    </source>
</evidence>
<comment type="caution">
    <text evidence="9">Lacks conserved residue(s) required for the propagation of feature annotation.</text>
</comment>
<evidence type="ECO:0000259" key="12">
    <source>
        <dbReference type="Pfam" id="PF00056"/>
    </source>
</evidence>
<dbReference type="FunFam" id="3.90.110.10:FF:000005">
    <property type="entry name" value="L-lactate dehydrogenase"/>
    <property type="match status" value="1"/>
</dbReference>
<feature type="binding site" evidence="9">
    <location>
        <position position="17"/>
    </location>
    <ligand>
        <name>NAD(+)</name>
        <dbReference type="ChEBI" id="CHEBI:57540"/>
    </ligand>
</feature>
<feature type="binding site" evidence="9">
    <location>
        <position position="86"/>
    </location>
    <ligand>
        <name>substrate</name>
    </ligand>
</feature>
<proteinExistence type="inferred from homology"/>
<evidence type="ECO:0000259" key="13">
    <source>
        <dbReference type="Pfam" id="PF02866"/>
    </source>
</evidence>
<dbReference type="PROSITE" id="PS51257">
    <property type="entry name" value="PROKAR_LIPOPROTEIN"/>
    <property type="match status" value="1"/>
</dbReference>
<evidence type="ECO:0000256" key="7">
    <source>
        <dbReference type="ARBA" id="ARBA00023027"/>
    </source>
</evidence>
<dbReference type="Pfam" id="PF02866">
    <property type="entry name" value="Ldh_1_C"/>
    <property type="match status" value="1"/>
</dbReference>
<feature type="active site" description="Proton acceptor" evidence="9 10">
    <location>
        <position position="179"/>
    </location>
</feature>
<evidence type="ECO:0000256" key="5">
    <source>
        <dbReference type="ARBA" id="ARBA00022533"/>
    </source>
</evidence>
<dbReference type="InterPro" id="IPR001236">
    <property type="entry name" value="Lactate/malate_DH_N"/>
</dbReference>
<dbReference type="RefSeq" id="WP_101648471.1">
    <property type="nucleotide sequence ID" value="NZ_PGVE01000052.1"/>
</dbReference>
<evidence type="ECO:0000256" key="3">
    <source>
        <dbReference type="ARBA" id="ARBA00012967"/>
    </source>
</evidence>
<dbReference type="InterPro" id="IPR018177">
    <property type="entry name" value="L-lactate_DH_AS"/>
</dbReference>
<protein>
    <recommendedName>
        <fullName evidence="3 9">L-lactate dehydrogenase</fullName>
        <shortName evidence="9">L-LDH</shortName>
        <ecNumber evidence="3 9">1.1.1.27</ecNumber>
    </recommendedName>
</protein>
<sequence length="315" mass="34661">MNKEKVNRVVLVGTGAVGCSYAYSLINQGVAEELVLIDVNEAKAEGEAMDLNHGMPFAPSPINVWSGSYQDCSSADLVVITAGLAQKPGETRLELVEKNTKIFKQIVKSIMESGFDGIFLVATNPVDILTYVTWKESGLPKERVIGSGTVLDSARLRFALGKYFNVDTRNVHAAIIGEHGDTELPVWSHAMIGIEHLDTVLERKGDLKKESLDDIFVNVRDAAYQIIERKGATYYGIGMSLVRITKAILNNENSILTVSAYLSGEYGQNDVYIGVPAKINRSGIQEIIEIELDDKEKEQFNHSVLVLKETMKPVI</sequence>
<feature type="modified residue" description="Phosphotyrosine" evidence="9">
    <location>
        <position position="224"/>
    </location>
</feature>
<dbReference type="UniPathway" id="UPA00554">
    <property type="reaction ID" value="UER00611"/>
</dbReference>
<dbReference type="PRINTS" id="PR00086">
    <property type="entry name" value="LLDHDRGNASE"/>
</dbReference>
<keyword evidence="7 9" id="KW-0520">NAD</keyword>
<dbReference type="Gene3D" id="3.40.50.720">
    <property type="entry name" value="NAD(P)-binding Rossmann-like Domain"/>
    <property type="match status" value="1"/>
</dbReference>
<dbReference type="HAMAP" id="MF_00488">
    <property type="entry name" value="Lactate_dehydrog"/>
    <property type="match status" value="1"/>
</dbReference>
<dbReference type="InterPro" id="IPR036291">
    <property type="entry name" value="NAD(P)-bd_dom_sf"/>
</dbReference>
<feature type="binding site" evidence="11">
    <location>
        <begin position="13"/>
        <end position="18"/>
    </location>
    <ligand>
        <name>NAD(+)</name>
        <dbReference type="ChEBI" id="CHEBI:57540"/>
    </ligand>
</feature>
<dbReference type="InterPro" id="IPR011304">
    <property type="entry name" value="L-lactate_DH"/>
</dbReference>
<evidence type="ECO:0000256" key="4">
    <source>
        <dbReference type="ARBA" id="ARBA00022490"/>
    </source>
</evidence>